<proteinExistence type="predicted"/>
<sequence length="476" mass="53746">MLCVILLVLGLVYNSEANIKLSGSAMICKQVDSLTCMADVNLFDYPGQMVAYHQWNQVYSDNMDHFITKLGALKAAKTNFTIDLEKFDNNTSISNSFNVYNASNGNQPVFSVTLYCSGIHRKFIQLVDDGYYVYRTAELLKQEYYATKQVSFSCQEYSHKSYNVKIGWINTAGNTIFVFEKVETVFTLSAEHNGSMLCCIYFTATVVSSGINIRRFVKNKTLLIHQAETPSDTSEDATQNCCGLSNNPKVSRGFSPKVNETKSNVAKDLEKNSNTVNQIVKSSNVMNETGKNLNNINESGKTSNAAKESDKKSNGTKETDEYFNVTNELDKNSNATKETYKNSNATNYSAENSNDANEKDKYYNTTNEMGKNSNVKNITEPSSDQVPSYNSTIIISMISASILLLLVMISAIYKRCRRAVRRRDRSQRPLPPVPRQRASDEPDPNSPFYLNLLFRRECQLEIQAREEPQYEEVMYQ</sequence>
<gene>
    <name evidence="1" type="ORF">PYW08_010884</name>
</gene>
<evidence type="ECO:0000313" key="2">
    <source>
        <dbReference type="Proteomes" id="UP001231649"/>
    </source>
</evidence>
<reference evidence="1" key="1">
    <citation type="submission" date="2023-03" db="EMBL/GenBank/DDBJ databases">
        <title>Chromosome-level genomes of two armyworms, Mythimna separata and Mythimna loreyi, provide insights into the biosynthesis and reception of sex pheromones.</title>
        <authorList>
            <person name="Zhao H."/>
        </authorList>
    </citation>
    <scope>NUCLEOTIDE SEQUENCE</scope>
    <source>
        <strain evidence="1">BeijingLab</strain>
    </source>
</reference>
<keyword evidence="2" id="KW-1185">Reference proteome</keyword>
<dbReference type="Proteomes" id="UP001231649">
    <property type="component" value="Chromosome 28"/>
</dbReference>
<dbReference type="EMBL" id="CM056804">
    <property type="protein sequence ID" value="KAJ8706258.1"/>
    <property type="molecule type" value="Genomic_DNA"/>
</dbReference>
<protein>
    <submittedName>
        <fullName evidence="1">Uncharacterized protein</fullName>
    </submittedName>
</protein>
<evidence type="ECO:0000313" key="1">
    <source>
        <dbReference type="EMBL" id="KAJ8706258.1"/>
    </source>
</evidence>
<organism evidence="1 2">
    <name type="scientific">Mythimna loreyi</name>
    <dbReference type="NCBI Taxonomy" id="667449"/>
    <lineage>
        <taxon>Eukaryota</taxon>
        <taxon>Metazoa</taxon>
        <taxon>Ecdysozoa</taxon>
        <taxon>Arthropoda</taxon>
        <taxon>Hexapoda</taxon>
        <taxon>Insecta</taxon>
        <taxon>Pterygota</taxon>
        <taxon>Neoptera</taxon>
        <taxon>Endopterygota</taxon>
        <taxon>Lepidoptera</taxon>
        <taxon>Glossata</taxon>
        <taxon>Ditrysia</taxon>
        <taxon>Noctuoidea</taxon>
        <taxon>Noctuidae</taxon>
        <taxon>Noctuinae</taxon>
        <taxon>Hadenini</taxon>
        <taxon>Mythimna</taxon>
    </lineage>
</organism>
<accession>A0ACC2Q5D2</accession>
<name>A0ACC2Q5D2_9NEOP</name>
<comment type="caution">
    <text evidence="1">The sequence shown here is derived from an EMBL/GenBank/DDBJ whole genome shotgun (WGS) entry which is preliminary data.</text>
</comment>